<feature type="domain" description="Type I restriction modification DNA specificity" evidence="4">
    <location>
        <begin position="228"/>
        <end position="395"/>
    </location>
</feature>
<keyword evidence="3" id="KW-0238">DNA-binding</keyword>
<dbReference type="SUPFAM" id="SSF116734">
    <property type="entry name" value="DNA methylase specificity domain"/>
    <property type="match status" value="2"/>
</dbReference>
<keyword evidence="2" id="KW-0680">Restriction system</keyword>
<dbReference type="Pfam" id="PF01420">
    <property type="entry name" value="Methylase_S"/>
    <property type="match status" value="2"/>
</dbReference>
<accession>A0A1H4FRQ2</accession>
<dbReference type="Gene3D" id="3.90.220.20">
    <property type="entry name" value="DNA methylase specificity domains"/>
    <property type="match status" value="2"/>
</dbReference>
<dbReference type="InterPro" id="IPR044946">
    <property type="entry name" value="Restrct_endonuc_typeI_TRD_sf"/>
</dbReference>
<dbReference type="STRING" id="1122198.SAMN02745729_11253"/>
<keyword evidence="6" id="KW-1185">Reference proteome</keyword>
<dbReference type="PANTHER" id="PTHR30408">
    <property type="entry name" value="TYPE-1 RESTRICTION ENZYME ECOKI SPECIFICITY PROTEIN"/>
    <property type="match status" value="1"/>
</dbReference>
<evidence type="ECO:0000259" key="4">
    <source>
        <dbReference type="Pfam" id="PF01420"/>
    </source>
</evidence>
<dbReference type="PANTHER" id="PTHR30408:SF12">
    <property type="entry name" value="TYPE I RESTRICTION ENZYME MJAVIII SPECIFICITY SUBUNIT"/>
    <property type="match status" value="1"/>
</dbReference>
<evidence type="ECO:0000256" key="3">
    <source>
        <dbReference type="ARBA" id="ARBA00023125"/>
    </source>
</evidence>
<name>A0A1H4FRQ2_9GAMM</name>
<dbReference type="Gene3D" id="1.10.287.1120">
    <property type="entry name" value="Bipartite methylase S protein"/>
    <property type="match status" value="1"/>
</dbReference>
<dbReference type="InterPro" id="IPR000055">
    <property type="entry name" value="Restrct_endonuc_typeI_TRD"/>
</dbReference>
<dbReference type="RefSeq" id="WP_175527671.1">
    <property type="nucleotide sequence ID" value="NZ_FNRJ01000012.1"/>
</dbReference>
<dbReference type="InterPro" id="IPR052021">
    <property type="entry name" value="Type-I_RS_S_subunit"/>
</dbReference>
<dbReference type="CDD" id="cd17283">
    <property type="entry name" value="RMtype1_S_Hpy180ORF7835P_TRD2-CR2_like"/>
    <property type="match status" value="1"/>
</dbReference>
<gene>
    <name evidence="5" type="ORF">SAMN02745729_11253</name>
</gene>
<proteinExistence type="inferred from homology"/>
<evidence type="ECO:0000256" key="1">
    <source>
        <dbReference type="ARBA" id="ARBA00010923"/>
    </source>
</evidence>
<feature type="domain" description="Type I restriction modification DNA specificity" evidence="4">
    <location>
        <begin position="77"/>
        <end position="197"/>
    </location>
</feature>
<evidence type="ECO:0000256" key="2">
    <source>
        <dbReference type="ARBA" id="ARBA00022747"/>
    </source>
</evidence>
<reference evidence="6" key="1">
    <citation type="submission" date="2016-10" db="EMBL/GenBank/DDBJ databases">
        <authorList>
            <person name="Varghese N."/>
            <person name="Submissions S."/>
        </authorList>
    </citation>
    <scope>NUCLEOTIDE SEQUENCE [LARGE SCALE GENOMIC DNA]</scope>
    <source>
        <strain evidence="6">DSM 11526</strain>
    </source>
</reference>
<dbReference type="Proteomes" id="UP000242469">
    <property type="component" value="Unassembled WGS sequence"/>
</dbReference>
<dbReference type="GO" id="GO:0003677">
    <property type="term" value="F:DNA binding"/>
    <property type="evidence" value="ECO:0007669"/>
    <property type="project" value="UniProtKB-KW"/>
</dbReference>
<evidence type="ECO:0000313" key="5">
    <source>
        <dbReference type="EMBL" id="SEA99348.1"/>
    </source>
</evidence>
<sequence length="423" mass="47276">MSKQKKGLVPELRFPEFEKEPNWPCVQLNAVARRSTSKNKGEKVSRVLTNSAIDGVVDQRDYFEKDIAVKGNLESYYIVDKGDYVYNPRISSTAPVGPISKNKVGKGVMSPLYTVFNFNSKKNDFFEQFFKSSRWHGYLQTISNSGARHDRMSITSGEFMAMPVPNPSDMEQQKIADCLASVDELITLHTQKLNTLKDHRKGLMQQLFPAEGETVPKLRFPEFKGKESWVALQLQDFSTIIRGASPRPKGDPRYYGGSVPRLMGQDVSRDGKWVTPCIDYLTDEGAKLSRFCKKGTLTIICSGDVGVPSFLSVDACIHDGFLALTKINSKVINKEFLYYCLVNLYSVFNDSATHGGIYINLTTSILKEFQVSIPESLEEQGSIVSVLAAVDDLIAAQDSYLSDLKNHKVGLMQKLFPVMDNAV</sequence>
<protein>
    <submittedName>
        <fullName evidence="5">Type I restriction enzyme, S subunit</fullName>
    </submittedName>
</protein>
<organism evidence="5 6">
    <name type="scientific">Marinobacterium iners DSM 11526</name>
    <dbReference type="NCBI Taxonomy" id="1122198"/>
    <lineage>
        <taxon>Bacteria</taxon>
        <taxon>Pseudomonadati</taxon>
        <taxon>Pseudomonadota</taxon>
        <taxon>Gammaproteobacteria</taxon>
        <taxon>Oceanospirillales</taxon>
        <taxon>Oceanospirillaceae</taxon>
        <taxon>Marinobacterium</taxon>
    </lineage>
</organism>
<dbReference type="GO" id="GO:0009307">
    <property type="term" value="P:DNA restriction-modification system"/>
    <property type="evidence" value="ECO:0007669"/>
    <property type="project" value="UniProtKB-KW"/>
</dbReference>
<comment type="similarity">
    <text evidence="1">Belongs to the type-I restriction system S methylase family.</text>
</comment>
<dbReference type="AlphaFoldDB" id="A0A1H4FRQ2"/>
<dbReference type="EMBL" id="FNRJ01000012">
    <property type="protein sequence ID" value="SEA99348.1"/>
    <property type="molecule type" value="Genomic_DNA"/>
</dbReference>
<evidence type="ECO:0000313" key="6">
    <source>
        <dbReference type="Proteomes" id="UP000242469"/>
    </source>
</evidence>